<protein>
    <recommendedName>
        <fullName evidence="3">Protein TEX261</fullName>
    </recommendedName>
</protein>
<dbReference type="AlphaFoldDB" id="A0A1X7VP79"/>
<gene>
    <name evidence="8" type="primary">100632948</name>
</gene>
<comment type="similarity">
    <text evidence="2">Belongs to the SVP26 family.</text>
</comment>
<name>A0A1X7VP79_AMPQE</name>
<dbReference type="OMA" id="ICEIREY"/>
<dbReference type="InParanoid" id="A0A1X7VP79"/>
<organism evidence="8">
    <name type="scientific">Amphimedon queenslandica</name>
    <name type="common">Sponge</name>
    <dbReference type="NCBI Taxonomy" id="400682"/>
    <lineage>
        <taxon>Eukaryota</taxon>
        <taxon>Metazoa</taxon>
        <taxon>Porifera</taxon>
        <taxon>Demospongiae</taxon>
        <taxon>Heteroscleromorpha</taxon>
        <taxon>Haplosclerida</taxon>
        <taxon>Niphatidae</taxon>
        <taxon>Amphimedon</taxon>
    </lineage>
</organism>
<evidence type="ECO:0000256" key="7">
    <source>
        <dbReference type="SAM" id="Phobius"/>
    </source>
</evidence>
<dbReference type="PANTHER" id="PTHR13144">
    <property type="entry name" value="TEX261 PROTEIN"/>
    <property type="match status" value="1"/>
</dbReference>
<reference evidence="8" key="2">
    <citation type="submission" date="2017-05" db="UniProtKB">
        <authorList>
            <consortium name="EnsemblMetazoa"/>
        </authorList>
    </citation>
    <scope>IDENTIFICATION</scope>
</reference>
<dbReference type="GO" id="GO:0005789">
    <property type="term" value="C:endoplasmic reticulum membrane"/>
    <property type="evidence" value="ECO:0007669"/>
    <property type="project" value="TreeGrafter"/>
</dbReference>
<keyword evidence="9" id="KW-1185">Reference proteome</keyword>
<dbReference type="EnsemblMetazoa" id="XM_020005837.1">
    <property type="protein sequence ID" value="XP_019861396.1"/>
    <property type="gene ID" value="LOC100632948"/>
</dbReference>
<dbReference type="Pfam" id="PF04148">
    <property type="entry name" value="Erv26"/>
    <property type="match status" value="1"/>
</dbReference>
<evidence type="ECO:0000256" key="5">
    <source>
        <dbReference type="ARBA" id="ARBA00022989"/>
    </source>
</evidence>
<feature type="transmembrane region" description="Helical" evidence="7">
    <location>
        <begin position="6"/>
        <end position="32"/>
    </location>
</feature>
<dbReference type="GO" id="GO:0097020">
    <property type="term" value="F:COPII receptor activity"/>
    <property type="evidence" value="ECO:0007669"/>
    <property type="project" value="InterPro"/>
</dbReference>
<dbReference type="PANTHER" id="PTHR13144:SF0">
    <property type="entry name" value="PROTEIN TEX261"/>
    <property type="match status" value="1"/>
</dbReference>
<evidence type="ECO:0000313" key="8">
    <source>
        <dbReference type="EnsemblMetazoa" id="Aqu2.1.41689_001"/>
    </source>
</evidence>
<evidence type="ECO:0000256" key="4">
    <source>
        <dbReference type="ARBA" id="ARBA00022692"/>
    </source>
</evidence>
<evidence type="ECO:0000313" key="9">
    <source>
        <dbReference type="Proteomes" id="UP000007879"/>
    </source>
</evidence>
<feature type="transmembrane region" description="Helical" evidence="7">
    <location>
        <begin position="128"/>
        <end position="147"/>
    </location>
</feature>
<dbReference type="GO" id="GO:0030134">
    <property type="term" value="C:COPII-coated ER to Golgi transport vesicle"/>
    <property type="evidence" value="ECO:0007669"/>
    <property type="project" value="TreeGrafter"/>
</dbReference>
<reference evidence="9" key="1">
    <citation type="journal article" date="2010" name="Nature">
        <title>The Amphimedon queenslandica genome and the evolution of animal complexity.</title>
        <authorList>
            <person name="Srivastava M."/>
            <person name="Simakov O."/>
            <person name="Chapman J."/>
            <person name="Fahey B."/>
            <person name="Gauthier M.E."/>
            <person name="Mitros T."/>
            <person name="Richards G.S."/>
            <person name="Conaco C."/>
            <person name="Dacre M."/>
            <person name="Hellsten U."/>
            <person name="Larroux C."/>
            <person name="Putnam N.H."/>
            <person name="Stanke M."/>
            <person name="Adamska M."/>
            <person name="Darling A."/>
            <person name="Degnan S.M."/>
            <person name="Oakley T.H."/>
            <person name="Plachetzki D.C."/>
            <person name="Zhai Y."/>
            <person name="Adamski M."/>
            <person name="Calcino A."/>
            <person name="Cummins S.F."/>
            <person name="Goodstein D.M."/>
            <person name="Harris C."/>
            <person name="Jackson D.J."/>
            <person name="Leys S.P."/>
            <person name="Shu S."/>
            <person name="Woodcroft B.J."/>
            <person name="Vervoort M."/>
            <person name="Kosik K.S."/>
            <person name="Manning G."/>
            <person name="Degnan B.M."/>
            <person name="Rokhsar D.S."/>
        </authorList>
    </citation>
    <scope>NUCLEOTIDE SEQUENCE [LARGE SCALE GENOMIC DNA]</scope>
</reference>
<dbReference type="KEGG" id="aqu:100632948"/>
<proteinExistence type="inferred from homology"/>
<dbReference type="GO" id="GO:0000139">
    <property type="term" value="C:Golgi membrane"/>
    <property type="evidence" value="ECO:0007669"/>
    <property type="project" value="TreeGrafter"/>
</dbReference>
<dbReference type="InterPro" id="IPR007277">
    <property type="entry name" value="Svp26/Tex261"/>
</dbReference>
<dbReference type="GO" id="GO:0006888">
    <property type="term" value="P:endoplasmic reticulum to Golgi vesicle-mediated transport"/>
    <property type="evidence" value="ECO:0007669"/>
    <property type="project" value="InterPro"/>
</dbReference>
<evidence type="ECO:0000256" key="2">
    <source>
        <dbReference type="ARBA" id="ARBA00008096"/>
    </source>
</evidence>
<dbReference type="Proteomes" id="UP000007879">
    <property type="component" value="Unassembled WGS sequence"/>
</dbReference>
<keyword evidence="4 7" id="KW-0812">Transmembrane</keyword>
<feature type="transmembrane region" description="Helical" evidence="7">
    <location>
        <begin position="95"/>
        <end position="116"/>
    </location>
</feature>
<dbReference type="OrthoDB" id="28257at2759"/>
<sequence>MISFLQVLSWIALLGELLVGVFSLAAGLYYLAELIEEYSVIAKKAISGLTIFVLLCHVGLLLFDGFPWLLISAGVLCHLCYASLLSTFPNISLMSLGFIGGTIFLVASHVLAFRYFSEEWYTFQEVVAFFFVCEWVVPFSLFISLSANDLVLPTLQTSSGAGGGDGMERRQRRSGFLALVDILSQKISNITPSRTSKRY</sequence>
<feature type="transmembrane region" description="Helical" evidence="7">
    <location>
        <begin position="44"/>
        <end position="63"/>
    </location>
</feature>
<evidence type="ECO:0000256" key="3">
    <source>
        <dbReference type="ARBA" id="ARBA00017877"/>
    </source>
</evidence>
<evidence type="ECO:0000256" key="1">
    <source>
        <dbReference type="ARBA" id="ARBA00004141"/>
    </source>
</evidence>
<comment type="subcellular location">
    <subcellularLocation>
        <location evidence="1">Membrane</location>
        <topology evidence="1">Multi-pass membrane protein</topology>
    </subcellularLocation>
</comment>
<dbReference type="STRING" id="400682.A0A1X7VP79"/>
<accession>A0A1X7VP79</accession>
<evidence type="ECO:0000256" key="6">
    <source>
        <dbReference type="ARBA" id="ARBA00023136"/>
    </source>
</evidence>
<dbReference type="eggNOG" id="KOG4136">
    <property type="taxonomic scope" value="Eukaryota"/>
</dbReference>
<keyword evidence="6 7" id="KW-0472">Membrane</keyword>
<keyword evidence="5 7" id="KW-1133">Transmembrane helix</keyword>
<dbReference type="EnsemblMetazoa" id="Aqu2.1.41689_001">
    <property type="protein sequence ID" value="Aqu2.1.41689_001"/>
    <property type="gene ID" value="Aqu2.1.41689"/>
</dbReference>